<evidence type="ECO:0000256" key="1">
    <source>
        <dbReference type="SAM" id="SignalP"/>
    </source>
</evidence>
<dbReference type="EMBL" id="CP071382">
    <property type="protein sequence ID" value="QSV47271.1"/>
    <property type="molecule type" value="Genomic_DNA"/>
</dbReference>
<feature type="signal peptide" evidence="1">
    <location>
        <begin position="1"/>
        <end position="21"/>
    </location>
</feature>
<accession>A0ABX7Q827</accession>
<organism evidence="2 3">
    <name type="scientific">Geobacter benzoatilyticus</name>
    <dbReference type="NCBI Taxonomy" id="2815309"/>
    <lineage>
        <taxon>Bacteria</taxon>
        <taxon>Pseudomonadati</taxon>
        <taxon>Thermodesulfobacteriota</taxon>
        <taxon>Desulfuromonadia</taxon>
        <taxon>Geobacterales</taxon>
        <taxon>Geobacteraceae</taxon>
        <taxon>Geobacter</taxon>
    </lineage>
</organism>
<protein>
    <submittedName>
        <fullName evidence="2">Carboxypeptidase regulatory-like domain-containing protein</fullName>
    </submittedName>
</protein>
<name>A0ABX7Q827_9BACT</name>
<evidence type="ECO:0000313" key="3">
    <source>
        <dbReference type="Proteomes" id="UP000663651"/>
    </source>
</evidence>
<dbReference type="InterPro" id="IPR008969">
    <property type="entry name" value="CarboxyPept-like_regulatory"/>
</dbReference>
<keyword evidence="3" id="KW-1185">Reference proteome</keyword>
<sequence length="230" mass="24499">MRGAVLWTLAWLLLSGFAAGAADAALLRGRVADIDGRPVAGAKLFIYDTANVRRPATFISPPSAADGTVAITVPPGTYWVVARFKQDESYGPLMPGDKHSGEPAVMDLTTEAELEQDFTVADIREMGRKRQTIAADSLRLKGRVLDPEGKPVAGAYVFASTIKAGTRIPDYVSAWTGADGTYMLALPSGPKYFLGVATAFPPMQPWRTSAEVVPVDGKTDVVLDMALALD</sequence>
<evidence type="ECO:0000313" key="2">
    <source>
        <dbReference type="EMBL" id="QSV47271.1"/>
    </source>
</evidence>
<dbReference type="RefSeq" id="WP_207165358.1">
    <property type="nucleotide sequence ID" value="NZ_CP071382.1"/>
</dbReference>
<dbReference type="Gene3D" id="2.60.40.1120">
    <property type="entry name" value="Carboxypeptidase-like, regulatory domain"/>
    <property type="match status" value="1"/>
</dbReference>
<proteinExistence type="predicted"/>
<gene>
    <name evidence="2" type="ORF">JZM60_08430</name>
</gene>
<feature type="chain" id="PRO_5045659182" evidence="1">
    <location>
        <begin position="22"/>
        <end position="230"/>
    </location>
</feature>
<dbReference type="SUPFAM" id="SSF49464">
    <property type="entry name" value="Carboxypeptidase regulatory domain-like"/>
    <property type="match status" value="2"/>
</dbReference>
<keyword evidence="1" id="KW-0732">Signal</keyword>
<dbReference type="Proteomes" id="UP000663651">
    <property type="component" value="Chromosome"/>
</dbReference>
<reference evidence="2 3" key="1">
    <citation type="submission" date="2021-03" db="EMBL/GenBank/DDBJ databases">
        <title>Geobacter metallireducens gen. nov. sp. nov., a microorganism capable of coupling the complete oxidation of organic compounds to the reduction of iron and other metals.</title>
        <authorList>
            <person name="Li Y."/>
        </authorList>
    </citation>
    <scope>NUCLEOTIDE SEQUENCE [LARGE SCALE GENOMIC DNA]</scope>
    <source>
        <strain evidence="2 3">Jerry-YX</strain>
    </source>
</reference>